<feature type="region of interest" description="Disordered" evidence="6">
    <location>
        <begin position="221"/>
        <end position="242"/>
    </location>
</feature>
<keyword evidence="1" id="KW-0004">4Fe-4S</keyword>
<dbReference type="Proteomes" id="UP000599523">
    <property type="component" value="Unassembled WGS sequence"/>
</dbReference>
<dbReference type="InterPro" id="IPR022946">
    <property type="entry name" value="UPF0313"/>
</dbReference>
<organism evidence="8 9">
    <name type="scientific">Azoarcus taiwanensis</name>
    <dbReference type="NCBI Taxonomy" id="666964"/>
    <lineage>
        <taxon>Bacteria</taxon>
        <taxon>Pseudomonadati</taxon>
        <taxon>Pseudomonadota</taxon>
        <taxon>Betaproteobacteria</taxon>
        <taxon>Rhodocyclales</taxon>
        <taxon>Zoogloeaceae</taxon>
        <taxon>Azoarcus</taxon>
    </lineage>
</organism>
<name>A0A972FGV4_9RHOO</name>
<evidence type="ECO:0000256" key="5">
    <source>
        <dbReference type="ARBA" id="ARBA00023014"/>
    </source>
</evidence>
<evidence type="ECO:0000256" key="3">
    <source>
        <dbReference type="ARBA" id="ARBA00022723"/>
    </source>
</evidence>
<evidence type="ECO:0000256" key="4">
    <source>
        <dbReference type="ARBA" id="ARBA00023004"/>
    </source>
</evidence>
<evidence type="ECO:0000313" key="9">
    <source>
        <dbReference type="Proteomes" id="UP000599523"/>
    </source>
</evidence>
<dbReference type="InterPro" id="IPR013704">
    <property type="entry name" value="UPF0313_N"/>
</dbReference>
<evidence type="ECO:0000259" key="7">
    <source>
        <dbReference type="Pfam" id="PF08497"/>
    </source>
</evidence>
<keyword evidence="5" id="KW-0411">Iron-sulfur</keyword>
<evidence type="ECO:0000313" key="8">
    <source>
        <dbReference type="EMBL" id="NMG05102.1"/>
    </source>
</evidence>
<evidence type="ECO:0000256" key="1">
    <source>
        <dbReference type="ARBA" id="ARBA00022485"/>
    </source>
</evidence>
<sequence>MSRAEMTALGWDVCDVIIVTGDAYIDHPSFGMALVGRLLEAQGFRVGIISQPDWKSAEPFRALGKPRLFFGITAGNMDSLVNRYTADRKIRSEDAYTPGAEAGRRPDRAVTVYAQRAREAFSDANIVIGSIEASLRRIAHYDYWSDKVRRSVLPDSKADVLLFGNAERALVDLAHRLDAGEPIADVRDLRGTAFMVKPGWLPAEDWSEIDSLDLDKPGALVTHPDPYAMETPAKPAEPNAAA</sequence>
<dbReference type="PANTHER" id="PTHR32331:SF0">
    <property type="entry name" value="UPF0313 PROTEIN YGIQ"/>
    <property type="match status" value="1"/>
</dbReference>
<keyword evidence="2" id="KW-0949">S-adenosyl-L-methionine</keyword>
<dbReference type="GO" id="GO:0046872">
    <property type="term" value="F:metal ion binding"/>
    <property type="evidence" value="ECO:0007669"/>
    <property type="project" value="UniProtKB-KW"/>
</dbReference>
<comment type="caution">
    <text evidence="8">The sequence shown here is derived from an EMBL/GenBank/DDBJ whole genome shotgun (WGS) entry which is preliminary data.</text>
</comment>
<reference evidence="8" key="1">
    <citation type="submission" date="2019-12" db="EMBL/GenBank/DDBJ databases">
        <title>Comparative genomics gives insights into the taxonomy of the Azoarcus-Aromatoleum group and reveals separate origins of nif in the plant-associated Azoarcus and non-plant-associated Aromatoleum sub-groups.</title>
        <authorList>
            <person name="Lafos M."/>
            <person name="Maluk M."/>
            <person name="Batista M."/>
            <person name="Junghare M."/>
            <person name="Carmona M."/>
            <person name="Faoro H."/>
            <person name="Cruz L.M."/>
            <person name="Battistoni F."/>
            <person name="De Souza E."/>
            <person name="Pedrosa F."/>
            <person name="Chen W.-M."/>
            <person name="Poole P.S."/>
            <person name="Dixon R.A."/>
            <person name="James E.K."/>
        </authorList>
    </citation>
    <scope>NUCLEOTIDE SEQUENCE</scope>
    <source>
        <strain evidence="8">NSC3</strain>
    </source>
</reference>
<evidence type="ECO:0000256" key="6">
    <source>
        <dbReference type="SAM" id="MobiDB-lite"/>
    </source>
</evidence>
<dbReference type="PANTHER" id="PTHR32331">
    <property type="entry name" value="UPF0313 PROTEIN YGIQ"/>
    <property type="match status" value="1"/>
</dbReference>
<keyword evidence="3" id="KW-0479">Metal-binding</keyword>
<dbReference type="Pfam" id="PF08497">
    <property type="entry name" value="Radical_SAM_N"/>
    <property type="match status" value="1"/>
</dbReference>
<gene>
    <name evidence="8" type="ORF">GPA21_19365</name>
</gene>
<feature type="non-terminal residue" evidence="8">
    <location>
        <position position="242"/>
    </location>
</feature>
<feature type="domain" description="UPF0313" evidence="7">
    <location>
        <begin position="1"/>
        <end position="203"/>
    </location>
</feature>
<protein>
    <submittedName>
        <fullName evidence="8">YgiQ family radical SAM protein</fullName>
    </submittedName>
</protein>
<keyword evidence="9" id="KW-1185">Reference proteome</keyword>
<dbReference type="AlphaFoldDB" id="A0A972FGV4"/>
<dbReference type="GO" id="GO:0051539">
    <property type="term" value="F:4 iron, 4 sulfur cluster binding"/>
    <property type="evidence" value="ECO:0007669"/>
    <property type="project" value="UniProtKB-KW"/>
</dbReference>
<accession>A0A972FGV4</accession>
<evidence type="ECO:0000256" key="2">
    <source>
        <dbReference type="ARBA" id="ARBA00022691"/>
    </source>
</evidence>
<proteinExistence type="predicted"/>
<dbReference type="EMBL" id="WTVM01000207">
    <property type="protein sequence ID" value="NMG05102.1"/>
    <property type="molecule type" value="Genomic_DNA"/>
</dbReference>
<keyword evidence="4" id="KW-0408">Iron</keyword>